<keyword evidence="3" id="KW-0547">Nucleotide-binding</keyword>
<dbReference type="PROSITE" id="PS00211">
    <property type="entry name" value="ABC_TRANSPORTER_1"/>
    <property type="match status" value="1"/>
</dbReference>
<dbReference type="KEGG" id="pdh:B9T62_31320"/>
<dbReference type="Proteomes" id="UP000249890">
    <property type="component" value="Chromosome"/>
</dbReference>
<proteinExistence type="predicted"/>
<dbReference type="PROSITE" id="PS50929">
    <property type="entry name" value="ABC_TM1F"/>
    <property type="match status" value="1"/>
</dbReference>
<dbReference type="SUPFAM" id="SSF52540">
    <property type="entry name" value="P-loop containing nucleoside triphosphate hydrolases"/>
    <property type="match status" value="1"/>
</dbReference>
<evidence type="ECO:0000256" key="2">
    <source>
        <dbReference type="ARBA" id="ARBA00022692"/>
    </source>
</evidence>
<dbReference type="EMBL" id="CP021780">
    <property type="protein sequence ID" value="ASA24856.1"/>
    <property type="molecule type" value="Genomic_DNA"/>
</dbReference>
<evidence type="ECO:0000256" key="1">
    <source>
        <dbReference type="ARBA" id="ARBA00004651"/>
    </source>
</evidence>
<keyword evidence="2 7" id="KW-0812">Transmembrane</keyword>
<dbReference type="CDD" id="cd03228">
    <property type="entry name" value="ABCC_MRP_Like"/>
    <property type="match status" value="1"/>
</dbReference>
<feature type="domain" description="ABC transporter" evidence="8">
    <location>
        <begin position="325"/>
        <end position="535"/>
    </location>
</feature>
<feature type="domain" description="ABC transmembrane type-1" evidence="9">
    <location>
        <begin position="13"/>
        <end position="291"/>
    </location>
</feature>
<dbReference type="InterPro" id="IPR003593">
    <property type="entry name" value="AAA+_ATPase"/>
</dbReference>
<accession>A0A2Z2KDQ3</accession>
<evidence type="ECO:0000259" key="8">
    <source>
        <dbReference type="PROSITE" id="PS50893"/>
    </source>
</evidence>
<dbReference type="PANTHER" id="PTHR24221:SF654">
    <property type="entry name" value="ATP-BINDING CASSETTE SUB-FAMILY B MEMBER 6"/>
    <property type="match status" value="1"/>
</dbReference>
<dbReference type="Pfam" id="PF00664">
    <property type="entry name" value="ABC_membrane"/>
    <property type="match status" value="1"/>
</dbReference>
<dbReference type="Gene3D" id="3.40.50.300">
    <property type="entry name" value="P-loop containing nucleotide triphosphate hydrolases"/>
    <property type="match status" value="1"/>
</dbReference>
<keyword evidence="5 7" id="KW-1133">Transmembrane helix</keyword>
<protein>
    <recommendedName>
        <fullName evidence="12">ABC transporter</fullName>
    </recommendedName>
</protein>
<sequence>MFLLNHVKKRTLWIFGFLIFFASFENVLFSLFMKMTLDVAENGKLEQIPIIIVSLLASFTTVSAFGYLAGKSKNHVICEFNSSVKNKMYKGILETYSEHINPSSLLSKFTGDSKMIEQKFVQPILLIFQSICIFILSLTLSVTYDLTMTLIFILCSLAPALISVLFKKKLIESSARWSSANENYVKYLKEILMGRKTIRIYNLEKTISQHHDEMNAQTETAQKKMNNVSALVSSLVSAIGMISFFIPIIIGTIQVIRGNLSIGTLLGLLQISNTILSPLMSVIEQMNNISQAKPLIENIKKLNLNIVNHDGRDTEEFTPLSKYEIRISSFSANRNGLPLFTPVDIIIEEGEKVLIAGESGVGKSTVLNIIQGLHNDYTGSVRFADLEVRDLSYETISQSIGLIQQEPFIFDDTIENNIRLWEEFTQDELDRIINEVSLNSIIHSNGKDFSVGEDGKNISGGQKQRIEIARMLIRNKRILLLDEITSALDQKTAENIRQLLFSLPLTVIEVAHNYNSERYDKIICLARESEQMVSMEA</sequence>
<keyword evidence="6 7" id="KW-0472">Membrane</keyword>
<keyword evidence="11" id="KW-1185">Reference proteome</keyword>
<name>A0A2Z2KDQ3_9BACL</name>
<dbReference type="GO" id="GO:0034040">
    <property type="term" value="F:ATPase-coupled lipid transmembrane transporter activity"/>
    <property type="evidence" value="ECO:0007669"/>
    <property type="project" value="TreeGrafter"/>
</dbReference>
<dbReference type="PROSITE" id="PS50893">
    <property type="entry name" value="ABC_TRANSPORTER_2"/>
    <property type="match status" value="1"/>
</dbReference>
<dbReference type="GO" id="GO:0005524">
    <property type="term" value="F:ATP binding"/>
    <property type="evidence" value="ECO:0007669"/>
    <property type="project" value="UniProtKB-KW"/>
</dbReference>
<dbReference type="PANTHER" id="PTHR24221">
    <property type="entry name" value="ATP-BINDING CASSETTE SUB-FAMILY B"/>
    <property type="match status" value="1"/>
</dbReference>
<dbReference type="GO" id="GO:0016887">
    <property type="term" value="F:ATP hydrolysis activity"/>
    <property type="evidence" value="ECO:0007669"/>
    <property type="project" value="InterPro"/>
</dbReference>
<feature type="transmembrane region" description="Helical" evidence="7">
    <location>
        <begin position="146"/>
        <end position="166"/>
    </location>
</feature>
<dbReference type="InterPro" id="IPR036640">
    <property type="entry name" value="ABC1_TM_sf"/>
</dbReference>
<dbReference type="InterPro" id="IPR025662">
    <property type="entry name" value="Sigma_54_int_dom_ATP-bd_1"/>
</dbReference>
<dbReference type="InterPro" id="IPR011527">
    <property type="entry name" value="ABC1_TM_dom"/>
</dbReference>
<dbReference type="PROSITE" id="PS00675">
    <property type="entry name" value="SIGMA54_INTERACT_1"/>
    <property type="match status" value="1"/>
</dbReference>
<evidence type="ECO:0008006" key="12">
    <source>
        <dbReference type="Google" id="ProtNLM"/>
    </source>
</evidence>
<dbReference type="SUPFAM" id="SSF90123">
    <property type="entry name" value="ABC transporter transmembrane region"/>
    <property type="match status" value="1"/>
</dbReference>
<keyword evidence="4" id="KW-0067">ATP-binding</keyword>
<dbReference type="GO" id="GO:0140359">
    <property type="term" value="F:ABC-type transporter activity"/>
    <property type="evidence" value="ECO:0007669"/>
    <property type="project" value="InterPro"/>
</dbReference>
<dbReference type="GO" id="GO:0005886">
    <property type="term" value="C:plasma membrane"/>
    <property type="evidence" value="ECO:0007669"/>
    <property type="project" value="UniProtKB-SubCell"/>
</dbReference>
<organism evidence="10 11">
    <name type="scientific">Paenibacillus donghaensis</name>
    <dbReference type="NCBI Taxonomy" id="414771"/>
    <lineage>
        <taxon>Bacteria</taxon>
        <taxon>Bacillati</taxon>
        <taxon>Bacillota</taxon>
        <taxon>Bacilli</taxon>
        <taxon>Bacillales</taxon>
        <taxon>Paenibacillaceae</taxon>
        <taxon>Paenibacillus</taxon>
    </lineage>
</organism>
<feature type="transmembrane region" description="Helical" evidence="7">
    <location>
        <begin position="120"/>
        <end position="140"/>
    </location>
</feature>
<dbReference type="AlphaFoldDB" id="A0A2Z2KDQ3"/>
<dbReference type="Pfam" id="PF00005">
    <property type="entry name" value="ABC_tran"/>
    <property type="match status" value="1"/>
</dbReference>
<feature type="transmembrane region" description="Helical" evidence="7">
    <location>
        <begin position="48"/>
        <end position="69"/>
    </location>
</feature>
<evidence type="ECO:0000256" key="5">
    <source>
        <dbReference type="ARBA" id="ARBA00022989"/>
    </source>
</evidence>
<dbReference type="InterPro" id="IPR003439">
    <property type="entry name" value="ABC_transporter-like_ATP-bd"/>
</dbReference>
<feature type="transmembrane region" description="Helical" evidence="7">
    <location>
        <begin position="12"/>
        <end position="33"/>
    </location>
</feature>
<evidence type="ECO:0000313" key="10">
    <source>
        <dbReference type="EMBL" id="ASA24856.1"/>
    </source>
</evidence>
<reference evidence="10 11" key="1">
    <citation type="submission" date="2017-06" db="EMBL/GenBank/DDBJ databases">
        <title>Complete genome sequence of Paenibacillus donghaensis KCTC 13049T isolated from East Sea sediment, South Korea.</title>
        <authorList>
            <person name="Jung B.K."/>
            <person name="Hong S.-J."/>
            <person name="Shin J.-H."/>
        </authorList>
    </citation>
    <scope>NUCLEOTIDE SEQUENCE [LARGE SCALE GENOMIC DNA]</scope>
    <source>
        <strain evidence="10 11">KCTC 13049</strain>
    </source>
</reference>
<gene>
    <name evidence="10" type="ORF">B9T62_31320</name>
</gene>
<dbReference type="InterPro" id="IPR017871">
    <property type="entry name" value="ABC_transporter-like_CS"/>
</dbReference>
<dbReference type="InterPro" id="IPR039421">
    <property type="entry name" value="Type_1_exporter"/>
</dbReference>
<dbReference type="RefSeq" id="WP_087918825.1">
    <property type="nucleotide sequence ID" value="NZ_CP021780.1"/>
</dbReference>
<dbReference type="InterPro" id="IPR027417">
    <property type="entry name" value="P-loop_NTPase"/>
</dbReference>
<evidence type="ECO:0000256" key="7">
    <source>
        <dbReference type="SAM" id="Phobius"/>
    </source>
</evidence>
<evidence type="ECO:0000313" key="11">
    <source>
        <dbReference type="Proteomes" id="UP000249890"/>
    </source>
</evidence>
<dbReference type="SMART" id="SM00382">
    <property type="entry name" value="AAA"/>
    <property type="match status" value="1"/>
</dbReference>
<dbReference type="OrthoDB" id="9802264at2"/>
<evidence type="ECO:0000256" key="3">
    <source>
        <dbReference type="ARBA" id="ARBA00022741"/>
    </source>
</evidence>
<evidence type="ECO:0000259" key="9">
    <source>
        <dbReference type="PROSITE" id="PS50929"/>
    </source>
</evidence>
<evidence type="ECO:0000256" key="6">
    <source>
        <dbReference type="ARBA" id="ARBA00023136"/>
    </source>
</evidence>
<dbReference type="Gene3D" id="1.20.1560.10">
    <property type="entry name" value="ABC transporter type 1, transmembrane domain"/>
    <property type="match status" value="1"/>
</dbReference>
<comment type="subcellular location">
    <subcellularLocation>
        <location evidence="1">Cell membrane</location>
        <topology evidence="1">Multi-pass membrane protein</topology>
    </subcellularLocation>
</comment>
<feature type="transmembrane region" description="Helical" evidence="7">
    <location>
        <begin position="230"/>
        <end position="256"/>
    </location>
</feature>
<evidence type="ECO:0000256" key="4">
    <source>
        <dbReference type="ARBA" id="ARBA00022840"/>
    </source>
</evidence>